<name>A0ABP8JGE1_9MICO</name>
<comment type="caution">
    <text evidence="1">The sequence shown here is derived from an EMBL/GenBank/DDBJ whole genome shotgun (WGS) entry which is preliminary data.</text>
</comment>
<protein>
    <recommendedName>
        <fullName evidence="3">TRAM domain-containing protein</fullName>
    </recommendedName>
</protein>
<gene>
    <name evidence="1" type="ORF">GCM10023153_07180</name>
</gene>
<dbReference type="EMBL" id="BAABFX010000012">
    <property type="protein sequence ID" value="GAA4390249.1"/>
    <property type="molecule type" value="Genomic_DNA"/>
</dbReference>
<organism evidence="1 2">
    <name type="scientific">Ornithinibacter aureus</name>
    <dbReference type="NCBI Taxonomy" id="622664"/>
    <lineage>
        <taxon>Bacteria</taxon>
        <taxon>Bacillati</taxon>
        <taxon>Actinomycetota</taxon>
        <taxon>Actinomycetes</taxon>
        <taxon>Micrococcales</taxon>
        <taxon>Intrasporangiaceae</taxon>
        <taxon>Ornithinibacter</taxon>
    </lineage>
</organism>
<reference evidence="2" key="1">
    <citation type="journal article" date="2019" name="Int. J. Syst. Evol. Microbiol.">
        <title>The Global Catalogue of Microorganisms (GCM) 10K type strain sequencing project: providing services to taxonomists for standard genome sequencing and annotation.</title>
        <authorList>
            <consortium name="The Broad Institute Genomics Platform"/>
            <consortium name="The Broad Institute Genome Sequencing Center for Infectious Disease"/>
            <person name="Wu L."/>
            <person name="Ma J."/>
        </authorList>
    </citation>
    <scope>NUCLEOTIDE SEQUENCE [LARGE SCALE GENOMIC DNA]</scope>
    <source>
        <strain evidence="2">JCM 17738</strain>
    </source>
</reference>
<accession>A0ABP8JGE1</accession>
<dbReference type="Proteomes" id="UP001500390">
    <property type="component" value="Unassembled WGS sequence"/>
</dbReference>
<evidence type="ECO:0000313" key="1">
    <source>
        <dbReference type="EMBL" id="GAA4390249.1"/>
    </source>
</evidence>
<sequence>MTISRPADKYAVAREFIPGEKLGTTAHKRRRPVTTLAAAVPTATAKVGDRVRIHLGETSRTRGEWLCLDFHGHRVDATIESVSRCAPPGCLGRRGAPGALDLTLEKRPHVARSDWA</sequence>
<proteinExistence type="predicted"/>
<keyword evidence="2" id="KW-1185">Reference proteome</keyword>
<evidence type="ECO:0000313" key="2">
    <source>
        <dbReference type="Proteomes" id="UP001500390"/>
    </source>
</evidence>
<evidence type="ECO:0008006" key="3">
    <source>
        <dbReference type="Google" id="ProtNLM"/>
    </source>
</evidence>